<organism evidence="2 4">
    <name type="scientific">Aliarcobacter skirrowii CCUG 10374</name>
    <dbReference type="NCBI Taxonomy" id="1032239"/>
    <lineage>
        <taxon>Bacteria</taxon>
        <taxon>Pseudomonadati</taxon>
        <taxon>Campylobacterota</taxon>
        <taxon>Epsilonproteobacteria</taxon>
        <taxon>Campylobacterales</taxon>
        <taxon>Arcobacteraceae</taxon>
        <taxon>Aliarcobacter</taxon>
    </lineage>
</organism>
<reference evidence="3 5" key="1">
    <citation type="submission" date="2017-09" db="EMBL/GenBank/DDBJ databases">
        <title>Genomics of the genus Arcobacter.</title>
        <authorList>
            <person name="Perez-Cataluna A."/>
            <person name="Figueras M.J."/>
            <person name="Salas-Masso N."/>
        </authorList>
    </citation>
    <scope>NUCLEOTIDE SEQUENCE [LARGE SCALE GENOMIC DNA]</scope>
    <source>
        <strain evidence="3 5">LMG 6621</strain>
    </source>
</reference>
<keyword evidence="5" id="KW-1185">Reference proteome</keyword>
<dbReference type="EMBL" id="CP032099">
    <property type="protein sequence ID" value="AXX85309.1"/>
    <property type="molecule type" value="Genomic_DNA"/>
</dbReference>
<feature type="transmembrane region" description="Helical" evidence="1">
    <location>
        <begin position="145"/>
        <end position="169"/>
    </location>
</feature>
<evidence type="ECO:0000313" key="5">
    <source>
        <dbReference type="Proteomes" id="UP000290580"/>
    </source>
</evidence>
<keyword evidence="1" id="KW-0812">Transmembrane</keyword>
<evidence type="ECO:0000256" key="1">
    <source>
        <dbReference type="SAM" id="Phobius"/>
    </source>
</evidence>
<dbReference type="EMBL" id="NXIC01000006">
    <property type="protein sequence ID" value="RXI25225.1"/>
    <property type="molecule type" value="Genomic_DNA"/>
</dbReference>
<protein>
    <submittedName>
        <fullName evidence="2">Membrane protein</fullName>
    </submittedName>
</protein>
<dbReference type="Proteomes" id="UP000262029">
    <property type="component" value="Chromosome"/>
</dbReference>
<keyword evidence="1" id="KW-0472">Membrane</keyword>
<dbReference type="Proteomes" id="UP000290580">
    <property type="component" value="Unassembled WGS sequence"/>
</dbReference>
<proteinExistence type="predicted"/>
<evidence type="ECO:0000313" key="2">
    <source>
        <dbReference type="EMBL" id="AXX85309.1"/>
    </source>
</evidence>
<accession>A0AAD0SM40</accession>
<keyword evidence="1" id="KW-1133">Transmembrane helix</keyword>
<evidence type="ECO:0000313" key="3">
    <source>
        <dbReference type="EMBL" id="RXI25225.1"/>
    </source>
</evidence>
<feature type="transmembrane region" description="Helical" evidence="1">
    <location>
        <begin position="109"/>
        <end position="125"/>
    </location>
</feature>
<gene>
    <name evidence="2" type="ORF">ASKIR_1518</name>
    <name evidence="3" type="ORF">CP959_08985</name>
</gene>
<name>A0AAD0SM40_9BACT</name>
<feature type="transmembrane region" description="Helical" evidence="1">
    <location>
        <begin position="82"/>
        <end position="102"/>
    </location>
</feature>
<evidence type="ECO:0000313" key="4">
    <source>
        <dbReference type="Proteomes" id="UP000262029"/>
    </source>
</evidence>
<reference evidence="2 4" key="2">
    <citation type="submission" date="2018-08" db="EMBL/GenBank/DDBJ databases">
        <title>Complete genome of the Arcobacter skirrowii type strain LMG 6621.</title>
        <authorList>
            <person name="Miller W.G."/>
            <person name="Yee E."/>
            <person name="Bono J.L."/>
        </authorList>
    </citation>
    <scope>NUCLEOTIDE SEQUENCE [LARGE SCALE GENOMIC DNA]</scope>
    <source>
        <strain evidence="2 4">CCUG 10374</strain>
    </source>
</reference>
<feature type="transmembrane region" description="Helical" evidence="1">
    <location>
        <begin position="7"/>
        <end position="26"/>
    </location>
</feature>
<sequence>MFGSSLMKNKIIAIICVYIIFIFVYIDNNSNIEVLTKMLILFWMLLFLNNSEGKKIFFIFYFLFFIFYFLSNSETDRHMSNFLFIIIGLLFPMYSIVSLNIIRINYKYFLKYNGVFLIVILVFFFRDYFGFKTGIANMTYTKFDIFLFILTVVQILFAIYFSKLILLIFKRKVSSENYFKNKR</sequence>
<dbReference type="AlphaFoldDB" id="A0AAD0SM40"/>
<feature type="transmembrane region" description="Helical" evidence="1">
    <location>
        <begin position="55"/>
        <end position="70"/>
    </location>
</feature>